<comment type="cofactor">
    <cofactor evidence="1">
        <name>Mg(2+)</name>
        <dbReference type="ChEBI" id="CHEBI:18420"/>
    </cofactor>
</comment>
<evidence type="ECO:0000256" key="2">
    <source>
        <dbReference type="ARBA" id="ARBA00010231"/>
    </source>
</evidence>
<proteinExistence type="inferred from homology"/>
<dbReference type="EMBL" id="LQXA01000034">
    <property type="protein sequence ID" value="KZC94972.1"/>
    <property type="molecule type" value="Genomic_DNA"/>
</dbReference>
<dbReference type="PANTHER" id="PTHR43771">
    <property type="entry name" value="PHOSPHOMANNOMUTASE"/>
    <property type="match status" value="1"/>
</dbReference>
<dbReference type="SUPFAM" id="SSF55957">
    <property type="entry name" value="Phosphoglucomutase, C-terminal domain"/>
    <property type="match status" value="1"/>
</dbReference>
<dbReference type="CDD" id="cd03089">
    <property type="entry name" value="PMM_PGM"/>
    <property type="match status" value="1"/>
</dbReference>
<evidence type="ECO:0000259" key="7">
    <source>
        <dbReference type="Pfam" id="PF00408"/>
    </source>
</evidence>
<evidence type="ECO:0000256" key="5">
    <source>
        <dbReference type="ARBA" id="ARBA00022842"/>
    </source>
</evidence>
<gene>
    <name evidence="11" type="primary">manB</name>
    <name evidence="11" type="ORF">AWH51_10795</name>
</gene>
<dbReference type="InterPro" id="IPR005841">
    <property type="entry name" value="Alpha-D-phosphohexomutase_SF"/>
</dbReference>
<comment type="caution">
    <text evidence="11">The sequence shown here is derived from an EMBL/GenBank/DDBJ whole genome shotgun (WGS) entry which is preliminary data.</text>
</comment>
<evidence type="ECO:0000259" key="9">
    <source>
        <dbReference type="Pfam" id="PF02879"/>
    </source>
</evidence>
<evidence type="ECO:0000256" key="1">
    <source>
        <dbReference type="ARBA" id="ARBA00001946"/>
    </source>
</evidence>
<dbReference type="Pfam" id="PF00408">
    <property type="entry name" value="PGM_PMM_IV"/>
    <property type="match status" value="1"/>
</dbReference>
<keyword evidence="4" id="KW-0479">Metal-binding</keyword>
<feature type="domain" description="Alpha-D-phosphohexomutase alpha/beta/alpha" evidence="10">
    <location>
        <begin position="278"/>
        <end position="386"/>
    </location>
</feature>
<dbReference type="InterPro" id="IPR005845">
    <property type="entry name" value="A-D-PHexomutase_a/b/a-II"/>
</dbReference>
<dbReference type="Pfam" id="PF02880">
    <property type="entry name" value="PGM_PMM_III"/>
    <property type="match status" value="1"/>
</dbReference>
<sequence>MTTTAAATLTAIVKTYDVRGLVGSQLTEELVTALGAGFVDELGAAGAEIVVGHDMRDSSPAFAQAFARGATARGGNVLLIGLCSTDETYFASGSLDAPAVMFTASHNPATYNGLKFSRAGAQGISLDTGLAAIRDRAIGFLEGGIAPVEPAGEVRERDVLADYAGYLRQLVDLSGIRPLRVVVDAGNGMGGMTVPAVLGTAAGLPELPIEVIPLYFELDGTFPNHEANPLEPANLVDLQKAVLEHGADLGLAFDGDADRCFVVDEKGQAVTPSAVAAVVALREISRVKAQSPDDEVTVLHNLITSRIVPETIEAAGAIAVRTRVGHSLIKDQMAATGAVFGGEHSAHYYFRDFWGADNGMLAAMHLLAEFGQTEGLMSDLSARYTPYALSGEINSTVDDVPAAYERIVEAFRGRGEFDEFDGLTVDGPVDDDGAFWWFSVRPSNTEPLLRLNVEASTESKMAALRDELLGLIRGA</sequence>
<name>A0A154V0S7_9MICO</name>
<evidence type="ECO:0000256" key="3">
    <source>
        <dbReference type="ARBA" id="ARBA00022553"/>
    </source>
</evidence>
<dbReference type="GO" id="GO:0016868">
    <property type="term" value="F:intramolecular phosphotransferase activity"/>
    <property type="evidence" value="ECO:0007669"/>
    <property type="project" value="InterPro"/>
</dbReference>
<dbReference type="OrthoDB" id="9803322at2"/>
<evidence type="ECO:0000313" key="11">
    <source>
        <dbReference type="EMBL" id="KZC94972.1"/>
    </source>
</evidence>
<keyword evidence="6" id="KW-0413">Isomerase</keyword>
<dbReference type="InterPro" id="IPR005846">
    <property type="entry name" value="A-D-PHexomutase_a/b/a-III"/>
</dbReference>
<dbReference type="Gene3D" id="3.40.120.10">
    <property type="entry name" value="Alpha-D-Glucose-1,6-Bisphosphate, subunit A, domain 3"/>
    <property type="match status" value="3"/>
</dbReference>
<dbReference type="RefSeq" id="WP_063071724.1">
    <property type="nucleotide sequence ID" value="NZ_LQXA01000034.1"/>
</dbReference>
<feature type="domain" description="Alpha-D-phosphohexomutase C-terminal" evidence="7">
    <location>
        <begin position="392"/>
        <end position="469"/>
    </location>
</feature>
<dbReference type="InterPro" id="IPR036900">
    <property type="entry name" value="A-D-PHexomutase_C_sf"/>
</dbReference>
<feature type="domain" description="Alpha-D-phosphohexomutase alpha/beta/alpha" evidence="8">
    <location>
        <begin position="12"/>
        <end position="126"/>
    </location>
</feature>
<evidence type="ECO:0000313" key="12">
    <source>
        <dbReference type="Proteomes" id="UP000076218"/>
    </source>
</evidence>
<organism evidence="11 12">
    <name type="scientific">Clavibacter tessellarius</name>
    <dbReference type="NCBI Taxonomy" id="31965"/>
    <lineage>
        <taxon>Bacteria</taxon>
        <taxon>Bacillati</taxon>
        <taxon>Actinomycetota</taxon>
        <taxon>Actinomycetes</taxon>
        <taxon>Micrococcales</taxon>
        <taxon>Microbacteriaceae</taxon>
        <taxon>Clavibacter</taxon>
    </lineage>
</organism>
<dbReference type="GO" id="GO:0046872">
    <property type="term" value="F:metal ion binding"/>
    <property type="evidence" value="ECO:0007669"/>
    <property type="project" value="UniProtKB-KW"/>
</dbReference>
<evidence type="ECO:0000259" key="8">
    <source>
        <dbReference type="Pfam" id="PF02878"/>
    </source>
</evidence>
<evidence type="ECO:0000256" key="4">
    <source>
        <dbReference type="ARBA" id="ARBA00022723"/>
    </source>
</evidence>
<dbReference type="SUPFAM" id="SSF53738">
    <property type="entry name" value="Phosphoglucomutase, first 3 domains"/>
    <property type="match status" value="3"/>
</dbReference>
<dbReference type="PANTHER" id="PTHR43771:SF1">
    <property type="entry name" value="PHOSPHOMANNOMUTASE"/>
    <property type="match status" value="1"/>
</dbReference>
<protein>
    <submittedName>
        <fullName evidence="11">Phosphoglucosamine mutase</fullName>
    </submittedName>
</protein>
<dbReference type="STRING" id="31965.AWH51_10795"/>
<accession>A0A154V0S7</accession>
<dbReference type="AlphaFoldDB" id="A0A154V0S7"/>
<dbReference type="InterPro" id="IPR005844">
    <property type="entry name" value="A-D-PHexomutase_a/b/a-I"/>
</dbReference>
<dbReference type="InterPro" id="IPR016055">
    <property type="entry name" value="A-D-PHexomutase_a/b/a-I/II/III"/>
</dbReference>
<feature type="domain" description="Alpha-D-phosphohexomutase alpha/beta/alpha" evidence="9">
    <location>
        <begin position="163"/>
        <end position="267"/>
    </location>
</feature>
<reference evidence="11 12" key="1">
    <citation type="submission" date="2016-01" db="EMBL/GenBank/DDBJ databases">
        <title>Draft genome sequence of Clavibacter michiganensis subsp. tessellarius DOAB 609.</title>
        <authorList>
            <person name="Tambong J.T."/>
        </authorList>
    </citation>
    <scope>NUCLEOTIDE SEQUENCE [LARGE SCALE GENOMIC DNA]</scope>
    <source>
        <strain evidence="11 12">DOAB 609</strain>
    </source>
</reference>
<dbReference type="Pfam" id="PF02879">
    <property type="entry name" value="PGM_PMM_II"/>
    <property type="match status" value="1"/>
</dbReference>
<dbReference type="PRINTS" id="PR00509">
    <property type="entry name" value="PGMPMM"/>
</dbReference>
<dbReference type="Proteomes" id="UP000076218">
    <property type="component" value="Unassembled WGS sequence"/>
</dbReference>
<dbReference type="InterPro" id="IPR005843">
    <property type="entry name" value="A-D-PHexomutase_C"/>
</dbReference>
<keyword evidence="3" id="KW-0597">Phosphoprotein</keyword>
<keyword evidence="5" id="KW-0460">Magnesium</keyword>
<dbReference type="Gene3D" id="3.30.310.50">
    <property type="entry name" value="Alpha-D-phosphohexomutase, C-terminal domain"/>
    <property type="match status" value="1"/>
</dbReference>
<dbReference type="NCBIfam" id="NF007088">
    <property type="entry name" value="PRK09542.1"/>
    <property type="match status" value="1"/>
</dbReference>
<evidence type="ECO:0000256" key="6">
    <source>
        <dbReference type="ARBA" id="ARBA00023235"/>
    </source>
</evidence>
<dbReference type="GO" id="GO:0005975">
    <property type="term" value="P:carbohydrate metabolic process"/>
    <property type="evidence" value="ECO:0007669"/>
    <property type="project" value="InterPro"/>
</dbReference>
<dbReference type="Pfam" id="PF02878">
    <property type="entry name" value="PGM_PMM_I"/>
    <property type="match status" value="1"/>
</dbReference>
<evidence type="ECO:0000259" key="10">
    <source>
        <dbReference type="Pfam" id="PF02880"/>
    </source>
</evidence>
<comment type="similarity">
    <text evidence="2">Belongs to the phosphohexose mutase family.</text>
</comment>